<feature type="region of interest" description="Disordered" evidence="1">
    <location>
        <begin position="71"/>
        <end position="162"/>
    </location>
</feature>
<feature type="compositionally biased region" description="Polar residues" evidence="1">
    <location>
        <begin position="93"/>
        <end position="103"/>
    </location>
</feature>
<feature type="compositionally biased region" description="Low complexity" evidence="1">
    <location>
        <begin position="129"/>
        <end position="144"/>
    </location>
</feature>
<dbReference type="Proteomes" id="UP000823775">
    <property type="component" value="Unassembled WGS sequence"/>
</dbReference>
<keyword evidence="3" id="KW-1185">Reference proteome</keyword>
<evidence type="ECO:0000313" key="2">
    <source>
        <dbReference type="EMBL" id="MCD7463435.1"/>
    </source>
</evidence>
<evidence type="ECO:0000256" key="1">
    <source>
        <dbReference type="SAM" id="MobiDB-lite"/>
    </source>
</evidence>
<gene>
    <name evidence="2" type="ORF">HAX54_050575</name>
</gene>
<accession>A0ABS8SXG5</accession>
<proteinExistence type="predicted"/>
<sequence>MPFKDPSKTLPQDPVPSFFLNTQLLTVDHFPIMHMISHPSIKPTTPPPSITTCRPPLQWPDVAQGMKEYLPTSSDDKRVEYFSDDSSSDFSQESETIYDTTTTRRQKKIATTKRRVKNTRDKNKNGRRSSSISTTTTTTTTTTSSDDELPPKVVGVQEDHTL</sequence>
<protein>
    <submittedName>
        <fullName evidence="2">Uncharacterized protein</fullName>
    </submittedName>
</protein>
<organism evidence="2 3">
    <name type="scientific">Datura stramonium</name>
    <name type="common">Jimsonweed</name>
    <name type="synonym">Common thornapple</name>
    <dbReference type="NCBI Taxonomy" id="4076"/>
    <lineage>
        <taxon>Eukaryota</taxon>
        <taxon>Viridiplantae</taxon>
        <taxon>Streptophyta</taxon>
        <taxon>Embryophyta</taxon>
        <taxon>Tracheophyta</taxon>
        <taxon>Spermatophyta</taxon>
        <taxon>Magnoliopsida</taxon>
        <taxon>eudicotyledons</taxon>
        <taxon>Gunneridae</taxon>
        <taxon>Pentapetalae</taxon>
        <taxon>asterids</taxon>
        <taxon>lamiids</taxon>
        <taxon>Solanales</taxon>
        <taxon>Solanaceae</taxon>
        <taxon>Solanoideae</taxon>
        <taxon>Datureae</taxon>
        <taxon>Datura</taxon>
    </lineage>
</organism>
<name>A0ABS8SXG5_DATST</name>
<dbReference type="EMBL" id="JACEIK010000887">
    <property type="protein sequence ID" value="MCD7463435.1"/>
    <property type="molecule type" value="Genomic_DNA"/>
</dbReference>
<feature type="compositionally biased region" description="Basic residues" evidence="1">
    <location>
        <begin position="104"/>
        <end position="117"/>
    </location>
</feature>
<comment type="caution">
    <text evidence="2">The sequence shown here is derived from an EMBL/GenBank/DDBJ whole genome shotgun (WGS) entry which is preliminary data.</text>
</comment>
<evidence type="ECO:0000313" key="3">
    <source>
        <dbReference type="Proteomes" id="UP000823775"/>
    </source>
</evidence>
<reference evidence="2 3" key="1">
    <citation type="journal article" date="2021" name="BMC Genomics">
        <title>Datura genome reveals duplications of psychoactive alkaloid biosynthetic genes and high mutation rate following tissue culture.</title>
        <authorList>
            <person name="Rajewski A."/>
            <person name="Carter-House D."/>
            <person name="Stajich J."/>
            <person name="Litt A."/>
        </authorList>
    </citation>
    <scope>NUCLEOTIDE SEQUENCE [LARGE SCALE GENOMIC DNA]</scope>
    <source>
        <strain evidence="2">AR-01</strain>
    </source>
</reference>